<organism evidence="8 9">
    <name type="scientific">Mytilus coruscus</name>
    <name type="common">Sea mussel</name>
    <dbReference type="NCBI Taxonomy" id="42192"/>
    <lineage>
        <taxon>Eukaryota</taxon>
        <taxon>Metazoa</taxon>
        <taxon>Spiralia</taxon>
        <taxon>Lophotrochozoa</taxon>
        <taxon>Mollusca</taxon>
        <taxon>Bivalvia</taxon>
        <taxon>Autobranchia</taxon>
        <taxon>Pteriomorphia</taxon>
        <taxon>Mytilida</taxon>
        <taxon>Mytiloidea</taxon>
        <taxon>Mytilidae</taxon>
        <taxon>Mytilinae</taxon>
        <taxon>Mytilus</taxon>
    </lineage>
</organism>
<dbReference type="EMBL" id="CACVKT020008335">
    <property type="protein sequence ID" value="CAC5414180.1"/>
    <property type="molecule type" value="Genomic_DNA"/>
</dbReference>
<evidence type="ECO:0008006" key="10">
    <source>
        <dbReference type="Google" id="ProtNLM"/>
    </source>
</evidence>
<dbReference type="SMART" id="SM00248">
    <property type="entry name" value="ANK"/>
    <property type="match status" value="10"/>
</dbReference>
<accession>A0A6J8E155</accession>
<keyword evidence="9" id="KW-1185">Reference proteome</keyword>
<dbReference type="InterPro" id="IPR049050">
    <property type="entry name" value="nSTAND3"/>
</dbReference>
<evidence type="ECO:0000313" key="8">
    <source>
        <dbReference type="EMBL" id="CAC5414180.1"/>
    </source>
</evidence>
<dbReference type="Pfam" id="PF08017">
    <property type="entry name" value="Fibrinogen_BP"/>
    <property type="match status" value="1"/>
</dbReference>
<evidence type="ECO:0000256" key="2">
    <source>
        <dbReference type="ARBA" id="ARBA00023043"/>
    </source>
</evidence>
<name>A0A6J8E155_MYTCO</name>
<feature type="transmembrane region" description="Helical" evidence="5">
    <location>
        <begin position="1093"/>
        <end position="1118"/>
    </location>
</feature>
<dbReference type="Pfam" id="PF20720">
    <property type="entry name" value="nSTAND3"/>
    <property type="match status" value="3"/>
</dbReference>
<dbReference type="PANTHER" id="PTHR24198">
    <property type="entry name" value="ANKYRIN REPEAT AND PROTEIN KINASE DOMAIN-CONTAINING PROTEIN"/>
    <property type="match status" value="1"/>
</dbReference>
<evidence type="ECO:0000256" key="1">
    <source>
        <dbReference type="ARBA" id="ARBA00022737"/>
    </source>
</evidence>
<evidence type="ECO:0000259" key="6">
    <source>
        <dbReference type="Pfam" id="PF18738"/>
    </source>
</evidence>
<dbReference type="PANTHER" id="PTHR24198:SF165">
    <property type="entry name" value="ANKYRIN REPEAT-CONTAINING PROTEIN-RELATED"/>
    <property type="match status" value="1"/>
</dbReference>
<feature type="domain" description="DZIP3-like HEPN" evidence="6">
    <location>
        <begin position="86"/>
        <end position="193"/>
    </location>
</feature>
<dbReference type="Pfam" id="PF12796">
    <property type="entry name" value="Ank_2"/>
    <property type="match status" value="3"/>
</dbReference>
<dbReference type="InterPro" id="IPR036770">
    <property type="entry name" value="Ankyrin_rpt-contain_sf"/>
</dbReference>
<dbReference type="PROSITE" id="PS50297">
    <property type="entry name" value="ANK_REP_REGION"/>
    <property type="match status" value="4"/>
</dbReference>
<dbReference type="SUPFAM" id="SSF52540">
    <property type="entry name" value="P-loop containing nucleoside triphosphate hydrolases"/>
    <property type="match status" value="1"/>
</dbReference>
<reference evidence="8 9" key="1">
    <citation type="submission" date="2020-06" db="EMBL/GenBank/DDBJ databases">
        <authorList>
            <person name="Li R."/>
            <person name="Bekaert M."/>
        </authorList>
    </citation>
    <scope>NUCLEOTIDE SEQUENCE [LARGE SCALE GENOMIC DNA]</scope>
    <source>
        <strain evidence="9">wild</strain>
    </source>
</reference>
<feature type="domain" description="DZIP3-like HEPN" evidence="6">
    <location>
        <begin position="1334"/>
        <end position="1438"/>
    </location>
</feature>
<sequence>MTSISQLTEEERNFTRFFLLNFKVSPDIARRYFDVVFPPAHLALTMNSSMPVIIKLNRTKRINAAQLEILRGVPGTVWPSYLPPMPRGTKATSSKDFDLTMLICLLRNVGGLLTPATGWDQLPHPNDTLPGAHFATLKWYRNQMAHTTVSSMDNNDFTLKWTQVENALTSLNNGQRPKKVNEILNYDLDGEQAKTLAKEELKKLTKDYLDCEKEKEQIEHDYTYYRERNLPKNIEEVNAAFVETWIKDDESFCETLGSELVYDKVKDCSCILVTSNLGLGKTATIRHIALKFKLKGFEIVPVESPEDIIKYKTNKKQVFLIDDVLGKYSLSPTLLDEWERKNEKLISCLDTGMGSTKILCTLRLQIALQKRFKNASTILNKVVVNLEQKSNALSTEEKKKILLKHLRSSIIEKEIETEDVETMCETNYAFPLLCKLVSNNEERFRKRITFFKQPLSLLKEELDKMSNDNKKLYCILVLCVLFDGSLRRSMFEIDSNDCDEKIYTIMETCGLQRNMSKKALDDSAISALGSYFIKDSYNFRFIHDALEETVGCHFCTLNPKKMFAECNIFFITDRVRIQSNRNVDENIVIIREDELNEDHIRPLYDRLLTELKRGRFSVLLMSHLFNNRNFVDVFGTHIETNQSEFVSRGPFLGYSSEQQLIPQTIFPNLVKTLSTEEFQNNKDAISQVLKADRGRSTLMYWIVAFGCYEFFQYAWSTMTHSERKTILGREYDFTPLSRPFFPLAVLGGSLKIVEKLISDGASVNCFSEIWETPLYIAVKLGRCDMVRLLLNKGAHVNLRLWFDMKVPILVTSNNNQLISLILKYDLNQTKLHKSVRHNDLQILRSNISSENIDSKTNSGWTVLHFSVLLNNVEAVKVLFHDELPQNDDSYFDFMQIDQREYSSRKPTPKVSIADNNGLTALHLAVINNNIEMISLLLRHKAAKKVCDDVGRTPLHYTTSESAIKLLLTNSSQNQCLATNGNANEMREYEKAPISVFRTTCLNITLQTAFRNVCRDCVNMADNEGNTPLHSVVKRCLLIKERDDCIQTFLENGANPYLFNHMGVSALESRHLDNCCDTDRYIANYKQSLYKTHIVFAFATFLFFAFAIGLLMSFPYPYIVNNEHQNASYCNEQFTESDNIILVQVTRSIYALFMPIYSIIKITEYNLYKMPDINTLKLTALNCSESRSINITCTSSVHNITYKKGVDFTLQCSNDPNITSYNGTLTVESEVIDCFVPQRHRSLIMTSISQLTEEEKNFTRFFLLNFKVSPDIARRYFDAVFPPTHIAQTINNSMNAIMKLNKSRRINAAQLEILRGVPGTIWPSYLPPMTVGFGSTATSSKDFDLTMMICLLRNIGGLSTPSNGWDQLPHPNDTLPGAALASLKWYRNQLAHTTVTSFDNNEFQDKLTRVEMALKILNNGQRPNEVTEILNYDLDGDQAKSLAKEELEQLKKVYLDRGKEKEQIESDFSHYKKGNLPNHIAEANATLVETWIKDDESYFETKGSEFVYDKVKECSCIVVTSNLGFGKTATIRHIAIQFKLKGFEIVSVESPEDIIRYKRNEKQVFLIDDVLGKYDLNLTLLDNWERINEKLISSIDTGLGSTKILCTLRLKISLHQRFKNATTILNKVVINLEQEAIALSKEEKQKILMKHLRTSNLETEIEAEEVDLMCETNYAFPLLCKLVSNNEERFRKRTSFFRQPLSLINEELDKMSNENKNLYCILLLCMMFNGSFSRDMFDIDSNECDKKIYKMTQTCGLQRNISKNELENGALSALKSYFIKDSYNSRLIHNVIEQTVGWHFCTVNPKGIFENALANAELKLKHRQNVHQDCEKERDQIEHDCSVDSIGNLPKNIADSNATLVETWIKDDESFYETMGSELVYDKMKNCSCIMVTSNSGLGKTAIIRHIALKFKHEGFEIVPVESPEDIIKYKTNEKHIFLIDDVLGKYNLSPALLDIWEKINETLITYFENTVIGSKKLLCTLRLQIALHTRFKKASTILNKEVINLECEPYALSKEEKQNILFKHLRRSNLEDKVEKEEVDIMCETNNSFPLLCKLVSSSEERFKKRITFFRQPVSLLKEELNKMSNENKQLYCILVLCMLFNGSFSRNMFDIDSDECDKKINKIMQTCGLPRNMSKRELGDSALSAIGSFFTMDNYNFRFIHDVLEETVSCHFCTLNPKEMFADCNILFIRDRVRVYSNENINERVGENIVIIQEDELNEDHLRPLYNRLWTEINSGRFSNLLMSQLLKNRNFVHTFGTHLEKNKSTLGSKKPFSKVSSERRNSFHPSIFQKFFKTVSIVEFRDNKDAISRVLEAKVNRSTLMDWIVAFGCYEFFQFAWSSITTSEQKCILGRGYMSKSFFPLAVLGGSLDIVKELIRTGANVNCFSEFWETPLYIAVNSGRSDIAGLLLRKGAHVNLRGWFNMKIPILVATNNYQLTSLILQYDINQTKLHKAVRHNDLHILRSNLSSEIINHKTKSGLTVLHYAVLLNNLEAVKVLFHDELPKKDESYFDCLQVDQRDYVCRKPTPKVSIADNNGLTAVHLAVINNGIDILSILLRNKADVKVNTPELSTNTKKIFEQNKNITAAIYSKNRKQKAKSKFELTSRHQEDIEYKSKFELTSRHQEDIEYKSKFELTSRHQEDIEYKSKFELTSRHQEDIEYKSKFELTSRHQEDIEYKSKFESTSRHQEDIEYKSKFELTSRHQEDIEYQSKFELTSRHQEDIEYKSKFELTSRHQEDIELTSRHQEDIELTSRHQEDIELTSRHQEDIEYKSVYYWYFRV</sequence>
<evidence type="ECO:0000313" key="9">
    <source>
        <dbReference type="Proteomes" id="UP000507470"/>
    </source>
</evidence>
<feature type="domain" description="Novel STAND NTPase 3" evidence="7">
    <location>
        <begin position="252"/>
        <end position="407"/>
    </location>
</feature>
<gene>
    <name evidence="8" type="ORF">MCOR_47018</name>
</gene>
<dbReference type="Pfam" id="PF00023">
    <property type="entry name" value="Ank"/>
    <property type="match status" value="2"/>
</dbReference>
<feature type="repeat" description="ANK" evidence="3">
    <location>
        <begin position="916"/>
        <end position="948"/>
    </location>
</feature>
<feature type="domain" description="Novel STAND NTPase 3" evidence="7">
    <location>
        <begin position="1870"/>
        <end position="2026"/>
    </location>
</feature>
<keyword evidence="5" id="KW-0472">Membrane</keyword>
<dbReference type="InterPro" id="IPR002110">
    <property type="entry name" value="Ankyrin_rpt"/>
</dbReference>
<dbReference type="Gene3D" id="1.25.40.20">
    <property type="entry name" value="Ankyrin repeat-containing domain"/>
    <property type="match status" value="4"/>
</dbReference>
<keyword evidence="4" id="KW-0175">Coiled coil</keyword>
<feature type="domain" description="Novel STAND NTPase 3" evidence="7">
    <location>
        <begin position="1497"/>
        <end position="1652"/>
    </location>
</feature>
<feature type="repeat" description="ANK" evidence="3">
    <location>
        <begin position="2536"/>
        <end position="2568"/>
    </location>
</feature>
<feature type="transmembrane region" description="Helical" evidence="5">
    <location>
        <begin position="1138"/>
        <end position="1159"/>
    </location>
</feature>
<proteinExistence type="predicted"/>
<evidence type="ECO:0000256" key="3">
    <source>
        <dbReference type="PROSITE-ProRule" id="PRU00023"/>
    </source>
</evidence>
<keyword evidence="5" id="KW-1133">Transmembrane helix</keyword>
<protein>
    <recommendedName>
        <fullName evidence="10">DZIP3-like HEPN domain-containing protein</fullName>
    </recommendedName>
</protein>
<feature type="repeat" description="ANK" evidence="3">
    <location>
        <begin position="2389"/>
        <end position="2421"/>
    </location>
</feature>
<dbReference type="InterPro" id="IPR012969">
    <property type="entry name" value="Fibrinogen_BP"/>
</dbReference>
<dbReference type="InterPro" id="IPR041249">
    <property type="entry name" value="HEPN_DZIP3"/>
</dbReference>
<feature type="repeat" description="ANK" evidence="3">
    <location>
        <begin position="769"/>
        <end position="799"/>
    </location>
</feature>
<dbReference type="OrthoDB" id="6163133at2759"/>
<keyword evidence="5" id="KW-0812">Transmembrane</keyword>
<feature type="coiled-coil region" evidence="4">
    <location>
        <begin position="194"/>
        <end position="221"/>
    </location>
</feature>
<dbReference type="Pfam" id="PF18738">
    <property type="entry name" value="HEPN_DZIP3"/>
    <property type="match status" value="2"/>
</dbReference>
<dbReference type="Proteomes" id="UP000507470">
    <property type="component" value="Unassembled WGS sequence"/>
</dbReference>
<dbReference type="SUPFAM" id="SSF48403">
    <property type="entry name" value="Ankyrin repeat"/>
    <property type="match status" value="3"/>
</dbReference>
<evidence type="ECO:0000256" key="5">
    <source>
        <dbReference type="SAM" id="Phobius"/>
    </source>
</evidence>
<evidence type="ECO:0000256" key="4">
    <source>
        <dbReference type="SAM" id="Coils"/>
    </source>
</evidence>
<keyword evidence="1" id="KW-0677">Repeat</keyword>
<keyword evidence="2 3" id="KW-0040">ANK repeat</keyword>
<dbReference type="InterPro" id="IPR027417">
    <property type="entry name" value="P-loop_NTPase"/>
</dbReference>
<evidence type="ECO:0000259" key="7">
    <source>
        <dbReference type="Pfam" id="PF20720"/>
    </source>
</evidence>
<dbReference type="PROSITE" id="PS50088">
    <property type="entry name" value="ANK_REPEAT"/>
    <property type="match status" value="4"/>
</dbReference>